<protein>
    <submittedName>
        <fullName evidence="5">AsnC family transcriptional regulator</fullName>
    </submittedName>
</protein>
<dbReference type="Proteomes" id="UP000093695">
    <property type="component" value="Chromosome"/>
</dbReference>
<dbReference type="AlphaFoldDB" id="A0A193C4D0"/>
<dbReference type="InterPro" id="IPR019885">
    <property type="entry name" value="Tscrpt_reg_HTH_AsnC-type_CS"/>
</dbReference>
<evidence type="ECO:0000313" key="6">
    <source>
        <dbReference type="Proteomes" id="UP000093695"/>
    </source>
</evidence>
<dbReference type="PRINTS" id="PR00033">
    <property type="entry name" value="HTHASNC"/>
</dbReference>
<dbReference type="PROSITE" id="PS50956">
    <property type="entry name" value="HTH_ASNC_2"/>
    <property type="match status" value="1"/>
</dbReference>
<evidence type="ECO:0000256" key="1">
    <source>
        <dbReference type="ARBA" id="ARBA00023015"/>
    </source>
</evidence>
<dbReference type="InterPro" id="IPR011008">
    <property type="entry name" value="Dimeric_a/b-barrel"/>
</dbReference>
<dbReference type="SUPFAM" id="SSF54909">
    <property type="entry name" value="Dimeric alpha+beta barrel"/>
    <property type="match status" value="1"/>
</dbReference>
<keyword evidence="1" id="KW-0805">Transcription regulation</keyword>
<dbReference type="PANTHER" id="PTHR30154">
    <property type="entry name" value="LEUCINE-RESPONSIVE REGULATORY PROTEIN"/>
    <property type="match status" value="1"/>
</dbReference>
<dbReference type="EMBL" id="CP016174">
    <property type="protein sequence ID" value="ANN19337.1"/>
    <property type="molecule type" value="Genomic_DNA"/>
</dbReference>
<dbReference type="Gene3D" id="1.10.10.10">
    <property type="entry name" value="Winged helix-like DNA-binding domain superfamily/Winged helix DNA-binding domain"/>
    <property type="match status" value="1"/>
</dbReference>
<organism evidence="5 6">
    <name type="scientific">Amycolatopsis orientalis</name>
    <name type="common">Nocardia orientalis</name>
    <dbReference type="NCBI Taxonomy" id="31958"/>
    <lineage>
        <taxon>Bacteria</taxon>
        <taxon>Bacillati</taxon>
        <taxon>Actinomycetota</taxon>
        <taxon>Actinomycetes</taxon>
        <taxon>Pseudonocardiales</taxon>
        <taxon>Pseudonocardiaceae</taxon>
        <taxon>Amycolatopsis</taxon>
    </lineage>
</organism>
<gene>
    <name evidence="5" type="ORF">SD37_29460</name>
</gene>
<dbReference type="InterPro" id="IPR036388">
    <property type="entry name" value="WH-like_DNA-bd_sf"/>
</dbReference>
<dbReference type="PROSITE" id="PS00519">
    <property type="entry name" value="HTH_ASNC_1"/>
    <property type="match status" value="1"/>
</dbReference>
<dbReference type="RefSeq" id="WP_044855389.1">
    <property type="nucleotide sequence ID" value="NZ_CP016174.1"/>
</dbReference>
<dbReference type="Pfam" id="PF13404">
    <property type="entry name" value="HTH_AsnC-type"/>
    <property type="match status" value="1"/>
</dbReference>
<dbReference type="GO" id="GO:0043565">
    <property type="term" value="F:sequence-specific DNA binding"/>
    <property type="evidence" value="ECO:0007669"/>
    <property type="project" value="InterPro"/>
</dbReference>
<dbReference type="STRING" id="31958.SD37_29460"/>
<accession>A0A193C4D0</accession>
<keyword evidence="3" id="KW-0804">Transcription</keyword>
<evidence type="ECO:0000259" key="4">
    <source>
        <dbReference type="PROSITE" id="PS50956"/>
    </source>
</evidence>
<dbReference type="SMART" id="SM00344">
    <property type="entry name" value="HTH_ASNC"/>
    <property type="match status" value="1"/>
</dbReference>
<dbReference type="PANTHER" id="PTHR30154:SF34">
    <property type="entry name" value="TRANSCRIPTIONAL REGULATOR AZLB"/>
    <property type="match status" value="1"/>
</dbReference>
<sequence length="159" mass="17539">MPLDEIDHLLLDLVQADAARPLHELGDSVGLSPSAVQRRLTRLRAAGVIRAQVAVLDPEALSAGMTSVILVALTDDDTKSHTAFRERMLAEPRVQHCYSIVGQWDYVVVLLNPDLKASRYLSRELFDEHVKRFETLPAFEVVKSSQSIPVPGVSRGSGR</sequence>
<keyword evidence="6" id="KW-1185">Reference proteome</keyword>
<evidence type="ECO:0000256" key="3">
    <source>
        <dbReference type="ARBA" id="ARBA00023163"/>
    </source>
</evidence>
<dbReference type="InterPro" id="IPR036390">
    <property type="entry name" value="WH_DNA-bd_sf"/>
</dbReference>
<keyword evidence="2" id="KW-0238">DNA-binding</keyword>
<dbReference type="Gene3D" id="3.30.70.920">
    <property type="match status" value="1"/>
</dbReference>
<name>A0A193C4D0_AMYOR</name>
<dbReference type="InterPro" id="IPR000485">
    <property type="entry name" value="AsnC-type_HTH_dom"/>
</dbReference>
<proteinExistence type="predicted"/>
<feature type="domain" description="HTH asnC-type" evidence="4">
    <location>
        <begin position="3"/>
        <end position="66"/>
    </location>
</feature>
<dbReference type="Pfam" id="PF01037">
    <property type="entry name" value="AsnC_trans_reg"/>
    <property type="match status" value="1"/>
</dbReference>
<evidence type="ECO:0000256" key="2">
    <source>
        <dbReference type="ARBA" id="ARBA00023125"/>
    </source>
</evidence>
<dbReference type="GO" id="GO:0043200">
    <property type="term" value="P:response to amino acid"/>
    <property type="evidence" value="ECO:0007669"/>
    <property type="project" value="TreeGrafter"/>
</dbReference>
<dbReference type="GO" id="GO:0005829">
    <property type="term" value="C:cytosol"/>
    <property type="evidence" value="ECO:0007669"/>
    <property type="project" value="TreeGrafter"/>
</dbReference>
<dbReference type="KEGG" id="aori:SD37_29460"/>
<dbReference type="SUPFAM" id="SSF46785">
    <property type="entry name" value="Winged helix' DNA-binding domain"/>
    <property type="match status" value="1"/>
</dbReference>
<dbReference type="InterPro" id="IPR019888">
    <property type="entry name" value="Tscrpt_reg_AsnC-like"/>
</dbReference>
<reference evidence="5 6" key="1">
    <citation type="journal article" date="2015" name="Genome Announc.">
        <title>Draft Genome Sequence of Norvancomycin-Producing Strain Amycolatopsis orientalis CPCC200066.</title>
        <authorList>
            <person name="Lei X."/>
            <person name="Yuan F."/>
            <person name="Shi Y."/>
            <person name="Li X."/>
            <person name="Wang L."/>
            <person name="Hong B."/>
        </authorList>
    </citation>
    <scope>NUCLEOTIDE SEQUENCE [LARGE SCALE GENOMIC DNA]</scope>
    <source>
        <strain evidence="5 6">B-37</strain>
    </source>
</reference>
<dbReference type="InterPro" id="IPR019887">
    <property type="entry name" value="Tscrpt_reg_AsnC/Lrp_C"/>
</dbReference>
<dbReference type="eggNOG" id="COG1522">
    <property type="taxonomic scope" value="Bacteria"/>
</dbReference>
<evidence type="ECO:0000313" key="5">
    <source>
        <dbReference type="EMBL" id="ANN19337.1"/>
    </source>
</evidence>